<keyword evidence="8" id="KW-0902">Two-component regulatory system</keyword>
<dbReference type="EMBL" id="QOIN01000048">
    <property type="protein sequence ID" value="RCG19983.1"/>
    <property type="molecule type" value="Genomic_DNA"/>
</dbReference>
<evidence type="ECO:0000313" key="12">
    <source>
        <dbReference type="EMBL" id="RCG19983.1"/>
    </source>
</evidence>
<feature type="compositionally biased region" description="Low complexity" evidence="9">
    <location>
        <begin position="216"/>
        <end position="229"/>
    </location>
</feature>
<dbReference type="GO" id="GO:0000155">
    <property type="term" value="F:phosphorelay sensor kinase activity"/>
    <property type="evidence" value="ECO:0007669"/>
    <property type="project" value="InterPro"/>
</dbReference>
<feature type="transmembrane region" description="Helical" evidence="10">
    <location>
        <begin position="17"/>
        <end position="35"/>
    </location>
</feature>
<comment type="catalytic activity">
    <reaction evidence="1">
        <text>ATP + protein L-histidine = ADP + protein N-phospho-L-histidine.</text>
        <dbReference type="EC" id="2.7.13.3"/>
    </reaction>
</comment>
<dbReference type="InterPro" id="IPR011712">
    <property type="entry name" value="Sig_transdc_His_kin_sub3_dim/P"/>
</dbReference>
<organism evidence="12 13">
    <name type="scientific">Streptomyces diacarni</name>
    <dbReference type="NCBI Taxonomy" id="2800381"/>
    <lineage>
        <taxon>Bacteria</taxon>
        <taxon>Bacillati</taxon>
        <taxon>Actinomycetota</taxon>
        <taxon>Actinomycetes</taxon>
        <taxon>Kitasatosporales</taxon>
        <taxon>Streptomycetaceae</taxon>
        <taxon>Streptomyces</taxon>
    </lineage>
</organism>
<keyword evidence="5" id="KW-0547">Nucleotide-binding</keyword>
<keyword evidence="6" id="KW-0418">Kinase</keyword>
<dbReference type="EC" id="2.7.13.3" evidence="2"/>
<gene>
    <name evidence="12" type="ORF">DTL70_21995</name>
</gene>
<protein>
    <recommendedName>
        <fullName evidence="2">histidine kinase</fullName>
        <ecNumber evidence="2">2.7.13.3</ecNumber>
    </recommendedName>
</protein>
<evidence type="ECO:0000256" key="3">
    <source>
        <dbReference type="ARBA" id="ARBA00022553"/>
    </source>
</evidence>
<dbReference type="Gene3D" id="3.30.565.10">
    <property type="entry name" value="Histidine kinase-like ATPase, C-terminal domain"/>
    <property type="match status" value="1"/>
</dbReference>
<evidence type="ECO:0000259" key="11">
    <source>
        <dbReference type="Pfam" id="PF07730"/>
    </source>
</evidence>
<dbReference type="Proteomes" id="UP000252914">
    <property type="component" value="Unassembled WGS sequence"/>
</dbReference>
<proteinExistence type="predicted"/>
<keyword evidence="4" id="KW-0808">Transferase</keyword>
<dbReference type="AlphaFoldDB" id="A0A367EPS9"/>
<feature type="region of interest" description="Disordered" evidence="9">
    <location>
        <begin position="216"/>
        <end position="235"/>
    </location>
</feature>
<name>A0A367EPS9_9ACTN</name>
<evidence type="ECO:0000256" key="2">
    <source>
        <dbReference type="ARBA" id="ARBA00012438"/>
    </source>
</evidence>
<reference evidence="12 13" key="1">
    <citation type="submission" date="2018-06" db="EMBL/GenBank/DDBJ databases">
        <title>Streptomyces reniochalinae sp. nov. and Streptomyces diacarnus sp. nov. from marine sponges.</title>
        <authorList>
            <person name="Li L."/>
        </authorList>
    </citation>
    <scope>NUCLEOTIDE SEQUENCE [LARGE SCALE GENOMIC DNA]</scope>
    <source>
        <strain evidence="12 13">LHW51701</strain>
    </source>
</reference>
<evidence type="ECO:0000256" key="4">
    <source>
        <dbReference type="ARBA" id="ARBA00022679"/>
    </source>
</evidence>
<evidence type="ECO:0000256" key="7">
    <source>
        <dbReference type="ARBA" id="ARBA00022840"/>
    </source>
</evidence>
<keyword evidence="13" id="KW-1185">Reference proteome</keyword>
<keyword evidence="10" id="KW-0472">Membrane</keyword>
<keyword evidence="10" id="KW-1133">Transmembrane helix</keyword>
<dbReference type="Gene3D" id="1.20.5.1930">
    <property type="match status" value="1"/>
</dbReference>
<dbReference type="PANTHER" id="PTHR24421:SF10">
    <property type="entry name" value="NITRATE_NITRITE SENSOR PROTEIN NARQ"/>
    <property type="match status" value="1"/>
</dbReference>
<evidence type="ECO:0000256" key="5">
    <source>
        <dbReference type="ARBA" id="ARBA00022741"/>
    </source>
</evidence>
<dbReference type="InterPro" id="IPR050482">
    <property type="entry name" value="Sensor_HK_TwoCompSys"/>
</dbReference>
<keyword evidence="3" id="KW-0597">Phosphoprotein</keyword>
<sequence length="371" mass="37602">MVTALPVAASPTPGTRFVAVVLLAGMLPWCAGRFWRQYRQLAQAGWERAARLTRERRLVAEQARERERTRVAQDMHDALGHELGLLALSAGALKLAPGLSPEHRAAAADIRGRAEAAVDRLGDVIGVLRASDEAAPVRPADTGVTRLLKEAAASGLAVTAYVDEPAQDAASAAAPPRAVLDAAHRVVQEGLTNVAKHAPGAAVTVRVTRTGADTDTVADTDAGADTGTDPGAGAGAGADTVAGLGVGASGGGGGGGHGLAGAEVTRVEVVNGPAPGGAPERRAVGGHGLPGLAERVRLVGGSLRHGPTLDGGFALRAVLPHDRPPHPAPLPEDSCEAPFADEQRRARRAMGRTALTAVTSCLLACALLGAH</sequence>
<evidence type="ECO:0000313" key="13">
    <source>
        <dbReference type="Proteomes" id="UP000252914"/>
    </source>
</evidence>
<evidence type="ECO:0000256" key="6">
    <source>
        <dbReference type="ARBA" id="ARBA00022777"/>
    </source>
</evidence>
<accession>A0A367EPS9</accession>
<comment type="caution">
    <text evidence="12">The sequence shown here is derived from an EMBL/GenBank/DDBJ whole genome shotgun (WGS) entry which is preliminary data.</text>
</comment>
<dbReference type="CDD" id="cd16917">
    <property type="entry name" value="HATPase_UhpB-NarQ-NarX-like"/>
    <property type="match status" value="1"/>
</dbReference>
<dbReference type="Pfam" id="PF07730">
    <property type="entry name" value="HisKA_3"/>
    <property type="match status" value="1"/>
</dbReference>
<dbReference type="InterPro" id="IPR036890">
    <property type="entry name" value="HATPase_C_sf"/>
</dbReference>
<evidence type="ECO:0000256" key="9">
    <source>
        <dbReference type="SAM" id="MobiDB-lite"/>
    </source>
</evidence>
<evidence type="ECO:0000256" key="1">
    <source>
        <dbReference type="ARBA" id="ARBA00000085"/>
    </source>
</evidence>
<keyword evidence="7" id="KW-0067">ATP-binding</keyword>
<dbReference type="PANTHER" id="PTHR24421">
    <property type="entry name" value="NITRATE/NITRITE SENSOR PROTEIN NARX-RELATED"/>
    <property type="match status" value="1"/>
</dbReference>
<dbReference type="GO" id="GO:0046983">
    <property type="term" value="F:protein dimerization activity"/>
    <property type="evidence" value="ECO:0007669"/>
    <property type="project" value="InterPro"/>
</dbReference>
<keyword evidence="10" id="KW-0812">Transmembrane</keyword>
<dbReference type="GO" id="GO:0016020">
    <property type="term" value="C:membrane"/>
    <property type="evidence" value="ECO:0007669"/>
    <property type="project" value="InterPro"/>
</dbReference>
<feature type="transmembrane region" description="Helical" evidence="10">
    <location>
        <begin position="353"/>
        <end position="370"/>
    </location>
</feature>
<evidence type="ECO:0000256" key="8">
    <source>
        <dbReference type="ARBA" id="ARBA00023012"/>
    </source>
</evidence>
<evidence type="ECO:0000256" key="10">
    <source>
        <dbReference type="SAM" id="Phobius"/>
    </source>
</evidence>
<feature type="domain" description="Signal transduction histidine kinase subgroup 3 dimerisation and phosphoacceptor" evidence="11">
    <location>
        <begin position="67"/>
        <end position="132"/>
    </location>
</feature>
<dbReference type="GO" id="GO:0005524">
    <property type="term" value="F:ATP binding"/>
    <property type="evidence" value="ECO:0007669"/>
    <property type="project" value="UniProtKB-KW"/>
</dbReference>